<dbReference type="Proteomes" id="UP000613580">
    <property type="component" value="Unassembled WGS sequence"/>
</dbReference>
<feature type="compositionally biased region" description="Polar residues" evidence="1">
    <location>
        <begin position="315"/>
        <end position="327"/>
    </location>
</feature>
<evidence type="ECO:0000256" key="1">
    <source>
        <dbReference type="SAM" id="MobiDB-lite"/>
    </source>
</evidence>
<evidence type="ECO:0000313" key="3">
    <source>
        <dbReference type="Proteomes" id="UP000613580"/>
    </source>
</evidence>
<feature type="region of interest" description="Disordered" evidence="1">
    <location>
        <begin position="287"/>
        <end position="390"/>
    </location>
</feature>
<comment type="caution">
    <text evidence="2">The sequence shown here is derived from an EMBL/GenBank/DDBJ whole genome shotgun (WGS) entry which is preliminary data.</text>
</comment>
<name>A0A8H6T018_MYCCL</name>
<organism evidence="2 3">
    <name type="scientific">Mycena chlorophos</name>
    <name type="common">Agaric fungus</name>
    <name type="synonym">Agaricus chlorophos</name>
    <dbReference type="NCBI Taxonomy" id="658473"/>
    <lineage>
        <taxon>Eukaryota</taxon>
        <taxon>Fungi</taxon>
        <taxon>Dikarya</taxon>
        <taxon>Basidiomycota</taxon>
        <taxon>Agaricomycotina</taxon>
        <taxon>Agaricomycetes</taxon>
        <taxon>Agaricomycetidae</taxon>
        <taxon>Agaricales</taxon>
        <taxon>Marasmiineae</taxon>
        <taxon>Mycenaceae</taxon>
        <taxon>Mycena</taxon>
    </lineage>
</organism>
<feature type="compositionally biased region" description="Polar residues" evidence="1">
    <location>
        <begin position="216"/>
        <end position="227"/>
    </location>
</feature>
<dbReference type="OrthoDB" id="3069461at2759"/>
<gene>
    <name evidence="2" type="ORF">HMN09_00692600</name>
</gene>
<dbReference type="AlphaFoldDB" id="A0A8H6T018"/>
<protein>
    <submittedName>
        <fullName evidence="2">Uncharacterized protein</fullName>
    </submittedName>
</protein>
<accession>A0A8H6T018</accession>
<sequence length="474" mass="52625">MSTYLDTLAQNAVLALEPQHSPFWNQIPRFPAIEPVFWATHSDTKSLESLKKRGLSVGANMLSELLDETEFYRGERDIVERVLYSPLTISHLLKLSGDDPNELHPWPEDAGPRPGILASWAIYIGANVAQSTGNTGYLRLRPRIERAFSFLAQTIQVAIRPAMSEMQDRKYRPQATNLATSSDDDLGDHFMQGTNYTTDNSAVPHQPIFSFKRRPNTGSSPLASKSTGLATLPSSDLGVFACALPNVPLPPPKSVFPLPPTPSPPKLGDISRLPLHQRIARASAYVQGERRTMPKQPLQTPRKPVVTQKAVPRTMPTQRINKQTPFQSHHRKQSSPATGANLTPLGERPAIQNENEYDSEEDVPPSPKRRRIDDRTTSWVATHPASSPVRPLRLPLQTRSQLEFHCGSDDDLESPLQIRGAALREFAANTTVAEFQVRVVQSTKRGGFKTLEYANKVTHNGAHSWLEGMLALPM</sequence>
<keyword evidence="3" id="KW-1185">Reference proteome</keyword>
<proteinExistence type="predicted"/>
<dbReference type="EMBL" id="JACAZE010000008">
    <property type="protein sequence ID" value="KAF7308438.1"/>
    <property type="molecule type" value="Genomic_DNA"/>
</dbReference>
<reference evidence="2" key="1">
    <citation type="submission" date="2020-05" db="EMBL/GenBank/DDBJ databases">
        <title>Mycena genomes resolve the evolution of fungal bioluminescence.</title>
        <authorList>
            <person name="Tsai I.J."/>
        </authorList>
    </citation>
    <scope>NUCLEOTIDE SEQUENCE</scope>
    <source>
        <strain evidence="2">110903Hualien_Pintung</strain>
    </source>
</reference>
<evidence type="ECO:0000313" key="2">
    <source>
        <dbReference type="EMBL" id="KAF7308438.1"/>
    </source>
</evidence>
<feature type="region of interest" description="Disordered" evidence="1">
    <location>
        <begin position="208"/>
        <end position="227"/>
    </location>
</feature>